<feature type="domain" description="GGDEF" evidence="6">
    <location>
        <begin position="188"/>
        <end position="326"/>
    </location>
</feature>
<dbReference type="AlphaFoldDB" id="A0A839IT64"/>
<dbReference type="InterPro" id="IPR000700">
    <property type="entry name" value="PAS-assoc_C"/>
</dbReference>
<dbReference type="SMART" id="SM00267">
    <property type="entry name" value="GGDEF"/>
    <property type="match status" value="1"/>
</dbReference>
<feature type="domain" description="PAS" evidence="4">
    <location>
        <begin position="54"/>
        <end position="105"/>
    </location>
</feature>
<dbReference type="InterPro" id="IPR029787">
    <property type="entry name" value="Nucleotide_cyclase"/>
</dbReference>
<dbReference type="GO" id="GO:0043709">
    <property type="term" value="P:cell adhesion involved in single-species biofilm formation"/>
    <property type="evidence" value="ECO:0007669"/>
    <property type="project" value="TreeGrafter"/>
</dbReference>
<dbReference type="SUPFAM" id="SSF55073">
    <property type="entry name" value="Nucleotide cyclase"/>
    <property type="match status" value="1"/>
</dbReference>
<evidence type="ECO:0000313" key="8">
    <source>
        <dbReference type="Proteomes" id="UP000565262"/>
    </source>
</evidence>
<name>A0A839IT64_9GAMM</name>
<dbReference type="EMBL" id="JACJFM010000019">
    <property type="protein sequence ID" value="MBB1487812.1"/>
    <property type="molecule type" value="Genomic_DNA"/>
</dbReference>
<dbReference type="InterPro" id="IPR035965">
    <property type="entry name" value="PAS-like_dom_sf"/>
</dbReference>
<evidence type="ECO:0000259" key="4">
    <source>
        <dbReference type="PROSITE" id="PS50112"/>
    </source>
</evidence>
<dbReference type="CDD" id="cd00130">
    <property type="entry name" value="PAS"/>
    <property type="match status" value="1"/>
</dbReference>
<dbReference type="EC" id="2.7.7.65" evidence="2"/>
<dbReference type="PANTHER" id="PTHR45138">
    <property type="entry name" value="REGULATORY COMPONENTS OF SENSORY TRANSDUCTION SYSTEM"/>
    <property type="match status" value="1"/>
</dbReference>
<dbReference type="Proteomes" id="UP000565262">
    <property type="component" value="Unassembled WGS sequence"/>
</dbReference>
<dbReference type="InterPro" id="IPR001610">
    <property type="entry name" value="PAC"/>
</dbReference>
<dbReference type="SUPFAM" id="SSF55785">
    <property type="entry name" value="PYP-like sensor domain (PAS domain)"/>
    <property type="match status" value="1"/>
</dbReference>
<evidence type="ECO:0000259" key="5">
    <source>
        <dbReference type="PROSITE" id="PS50113"/>
    </source>
</evidence>
<dbReference type="CDD" id="cd01949">
    <property type="entry name" value="GGDEF"/>
    <property type="match status" value="1"/>
</dbReference>
<dbReference type="InterPro" id="IPR050469">
    <property type="entry name" value="Diguanylate_Cyclase"/>
</dbReference>
<evidence type="ECO:0000256" key="1">
    <source>
        <dbReference type="ARBA" id="ARBA00001946"/>
    </source>
</evidence>
<dbReference type="InterPro" id="IPR000160">
    <property type="entry name" value="GGDEF_dom"/>
</dbReference>
<evidence type="ECO:0000256" key="3">
    <source>
        <dbReference type="ARBA" id="ARBA00034247"/>
    </source>
</evidence>
<reference evidence="7 8" key="1">
    <citation type="submission" date="2020-08" db="EMBL/GenBank/DDBJ databases">
        <title>Oceanospirillum sp. nov. isolated from marine sediment.</title>
        <authorList>
            <person name="Ji X."/>
        </authorList>
    </citation>
    <scope>NUCLEOTIDE SEQUENCE [LARGE SCALE GENOMIC DNA]</scope>
    <source>
        <strain evidence="7 8">D5</strain>
    </source>
</reference>
<dbReference type="GO" id="GO:0052621">
    <property type="term" value="F:diguanylate cyclase activity"/>
    <property type="evidence" value="ECO:0007669"/>
    <property type="project" value="UniProtKB-EC"/>
</dbReference>
<dbReference type="NCBIfam" id="TIGR00229">
    <property type="entry name" value="sensory_box"/>
    <property type="match status" value="1"/>
</dbReference>
<dbReference type="Pfam" id="PF08447">
    <property type="entry name" value="PAS_3"/>
    <property type="match status" value="1"/>
</dbReference>
<protein>
    <recommendedName>
        <fullName evidence="2">diguanylate cyclase</fullName>
        <ecNumber evidence="2">2.7.7.65</ecNumber>
    </recommendedName>
</protein>
<keyword evidence="8" id="KW-1185">Reference proteome</keyword>
<organism evidence="7 8">
    <name type="scientific">Oceanospirillum sediminis</name>
    <dbReference type="NCBI Taxonomy" id="2760088"/>
    <lineage>
        <taxon>Bacteria</taxon>
        <taxon>Pseudomonadati</taxon>
        <taxon>Pseudomonadota</taxon>
        <taxon>Gammaproteobacteria</taxon>
        <taxon>Oceanospirillales</taxon>
        <taxon>Oceanospirillaceae</taxon>
        <taxon>Oceanospirillum</taxon>
    </lineage>
</organism>
<dbReference type="GO" id="GO:1902201">
    <property type="term" value="P:negative regulation of bacterial-type flagellum-dependent cell motility"/>
    <property type="evidence" value="ECO:0007669"/>
    <property type="project" value="TreeGrafter"/>
</dbReference>
<evidence type="ECO:0000313" key="7">
    <source>
        <dbReference type="EMBL" id="MBB1487812.1"/>
    </source>
</evidence>
<dbReference type="InterPro" id="IPR000014">
    <property type="entry name" value="PAS"/>
</dbReference>
<dbReference type="PANTHER" id="PTHR45138:SF9">
    <property type="entry name" value="DIGUANYLATE CYCLASE DGCM-RELATED"/>
    <property type="match status" value="1"/>
</dbReference>
<proteinExistence type="predicted"/>
<dbReference type="InterPro" id="IPR013655">
    <property type="entry name" value="PAS_fold_3"/>
</dbReference>
<dbReference type="GO" id="GO:0005886">
    <property type="term" value="C:plasma membrane"/>
    <property type="evidence" value="ECO:0007669"/>
    <property type="project" value="TreeGrafter"/>
</dbReference>
<dbReference type="InterPro" id="IPR043128">
    <property type="entry name" value="Rev_trsase/Diguanyl_cyclase"/>
</dbReference>
<dbReference type="Gene3D" id="3.30.450.20">
    <property type="entry name" value="PAS domain"/>
    <property type="match status" value="1"/>
</dbReference>
<sequence length="334" mass="37539">MDPIYLSLLTILLIILLYGSRRLSRLSQTREETTHVAKAYLGIINQYVITSRTDLDGIITDVSDAFCQASGFHRHELLGKSHAVVRHPDTANKTYASLWDSIASGKDWQGEMCNQRKDGSTYWVQASITADYDLYGNKIGYIAVHQDITDHKMVIELSIRDALTGLYNRRHFNHCFDQLLQDAHDNEQAISLMIFDVDNFKKYNDTYGHQKGDDVLKETAAALQYCTHEGDAACFRLGGEEFAIVALLDEDAAVALAEKVRAEIEALNIEHINNAEFGCVTTSVGVYTHPYDGFAVPEADELFRIADQCLYRAKESGRNQVGKPEKESDSIELF</sequence>
<comment type="catalytic activity">
    <reaction evidence="3">
        <text>2 GTP = 3',3'-c-di-GMP + 2 diphosphate</text>
        <dbReference type="Rhea" id="RHEA:24898"/>
        <dbReference type="ChEBI" id="CHEBI:33019"/>
        <dbReference type="ChEBI" id="CHEBI:37565"/>
        <dbReference type="ChEBI" id="CHEBI:58805"/>
        <dbReference type="EC" id="2.7.7.65"/>
    </reaction>
</comment>
<feature type="domain" description="PAC" evidence="5">
    <location>
        <begin position="106"/>
        <end position="160"/>
    </location>
</feature>
<comment type="cofactor">
    <cofactor evidence="1">
        <name>Mg(2+)</name>
        <dbReference type="ChEBI" id="CHEBI:18420"/>
    </cofactor>
</comment>
<accession>A0A839IT64</accession>
<evidence type="ECO:0000259" key="6">
    <source>
        <dbReference type="PROSITE" id="PS50887"/>
    </source>
</evidence>
<dbReference type="PROSITE" id="PS50112">
    <property type="entry name" value="PAS"/>
    <property type="match status" value="1"/>
</dbReference>
<comment type="caution">
    <text evidence="7">The sequence shown here is derived from an EMBL/GenBank/DDBJ whole genome shotgun (WGS) entry which is preliminary data.</text>
</comment>
<dbReference type="NCBIfam" id="TIGR00254">
    <property type="entry name" value="GGDEF"/>
    <property type="match status" value="1"/>
</dbReference>
<dbReference type="SMART" id="SM00086">
    <property type="entry name" value="PAC"/>
    <property type="match status" value="1"/>
</dbReference>
<dbReference type="PROSITE" id="PS50887">
    <property type="entry name" value="GGDEF"/>
    <property type="match status" value="1"/>
</dbReference>
<gene>
    <name evidence="7" type="ORF">H4O21_14495</name>
</gene>
<evidence type="ECO:0000256" key="2">
    <source>
        <dbReference type="ARBA" id="ARBA00012528"/>
    </source>
</evidence>
<dbReference type="Pfam" id="PF00990">
    <property type="entry name" value="GGDEF"/>
    <property type="match status" value="1"/>
</dbReference>
<dbReference type="Gene3D" id="3.30.70.270">
    <property type="match status" value="1"/>
</dbReference>
<dbReference type="FunFam" id="3.30.70.270:FF:000001">
    <property type="entry name" value="Diguanylate cyclase domain protein"/>
    <property type="match status" value="1"/>
</dbReference>
<dbReference type="RefSeq" id="WP_182809589.1">
    <property type="nucleotide sequence ID" value="NZ_JACJFM010000019.1"/>
</dbReference>
<dbReference type="PROSITE" id="PS50113">
    <property type="entry name" value="PAC"/>
    <property type="match status" value="1"/>
</dbReference>